<accession>A0ABQ9K5H5</accession>
<dbReference type="Gene3D" id="3.30.40.10">
    <property type="entry name" value="Zinc/RING finger domain, C3HC4 (zinc finger)"/>
    <property type="match status" value="1"/>
</dbReference>
<evidence type="ECO:0000256" key="1">
    <source>
        <dbReference type="SAM" id="Coils"/>
    </source>
</evidence>
<dbReference type="Proteomes" id="UP001162164">
    <property type="component" value="Unassembled WGS sequence"/>
</dbReference>
<evidence type="ECO:0000256" key="2">
    <source>
        <dbReference type="SAM" id="MobiDB-lite"/>
    </source>
</evidence>
<keyword evidence="4" id="KW-1185">Reference proteome</keyword>
<evidence type="ECO:0000313" key="3">
    <source>
        <dbReference type="EMBL" id="KAJ8985394.1"/>
    </source>
</evidence>
<feature type="coiled-coil region" evidence="1">
    <location>
        <begin position="257"/>
        <end position="333"/>
    </location>
</feature>
<reference evidence="3" key="1">
    <citation type="journal article" date="2023" name="Insect Mol. Biol.">
        <title>Genome sequencing provides insights into the evolution of gene families encoding plant cell wall-degrading enzymes in longhorned beetles.</title>
        <authorList>
            <person name="Shin N.R."/>
            <person name="Okamura Y."/>
            <person name="Kirsch R."/>
            <person name="Pauchet Y."/>
        </authorList>
    </citation>
    <scope>NUCLEOTIDE SEQUENCE</scope>
    <source>
        <strain evidence="3">MMC_N1</strain>
    </source>
</reference>
<keyword evidence="1" id="KW-0175">Coiled coil</keyword>
<sequence length="374" mass="43365">MDNVRRGTPKFTCYFCNKTIEDETELGHTAVCGNVLVPCAYKCGSYIPRMDLTRHKRECLNRVTRSMPRLPSLEEHPPGRTQIPPGSPASPVRKTNGHAYQQPDSRINEDIYRLSKKFADFERRYYQNQHKPPSQNALPNYDGLRNSLVQQSLEIEKIKYQTKVTTDWKRNFESQLYNLKQALSGQQNSFKEIDIHWMNLQDRLLILDKMQMDLNFVKESFYKEQTFTRQVSNGLQQDLGAFKSLYSNENATFASVLNDHKISIDNLRDDIDDMRKLFDEQKSKFTSIVFDLRAASQIASEAAERVEIQEREFAQTKREINQMKLDIEILESLSSSGDSVVSGKLMWKVNEVEAKLQRAKDFDSVLKSPIFLHS</sequence>
<feature type="region of interest" description="Disordered" evidence="2">
    <location>
        <begin position="68"/>
        <end position="104"/>
    </location>
</feature>
<evidence type="ECO:0000313" key="4">
    <source>
        <dbReference type="Proteomes" id="UP001162164"/>
    </source>
</evidence>
<comment type="caution">
    <text evidence="3">The sequence shown here is derived from an EMBL/GenBank/DDBJ whole genome shotgun (WGS) entry which is preliminary data.</text>
</comment>
<gene>
    <name evidence="3" type="ORF">NQ317_007552</name>
</gene>
<evidence type="ECO:0008006" key="5">
    <source>
        <dbReference type="Google" id="ProtNLM"/>
    </source>
</evidence>
<name>A0ABQ9K5H5_9CUCU</name>
<dbReference type="InterPro" id="IPR013083">
    <property type="entry name" value="Znf_RING/FYVE/PHD"/>
</dbReference>
<dbReference type="EMBL" id="JAPWTJ010000015">
    <property type="protein sequence ID" value="KAJ8985394.1"/>
    <property type="molecule type" value="Genomic_DNA"/>
</dbReference>
<protein>
    <recommendedName>
        <fullName evidence="5">TRAF-type domain-containing protein</fullName>
    </recommendedName>
</protein>
<organism evidence="3 4">
    <name type="scientific">Molorchus minor</name>
    <dbReference type="NCBI Taxonomy" id="1323400"/>
    <lineage>
        <taxon>Eukaryota</taxon>
        <taxon>Metazoa</taxon>
        <taxon>Ecdysozoa</taxon>
        <taxon>Arthropoda</taxon>
        <taxon>Hexapoda</taxon>
        <taxon>Insecta</taxon>
        <taxon>Pterygota</taxon>
        <taxon>Neoptera</taxon>
        <taxon>Endopterygota</taxon>
        <taxon>Coleoptera</taxon>
        <taxon>Polyphaga</taxon>
        <taxon>Cucujiformia</taxon>
        <taxon>Chrysomeloidea</taxon>
        <taxon>Cerambycidae</taxon>
        <taxon>Lamiinae</taxon>
        <taxon>Monochamini</taxon>
        <taxon>Molorchus</taxon>
    </lineage>
</organism>
<proteinExistence type="predicted"/>